<evidence type="ECO:0000256" key="3">
    <source>
        <dbReference type="ARBA" id="ARBA00023125"/>
    </source>
</evidence>
<dbReference type="PROSITE" id="PS51736">
    <property type="entry name" value="RECOMBINASES_3"/>
    <property type="match status" value="1"/>
</dbReference>
<dbReference type="InterPro" id="IPR006119">
    <property type="entry name" value="Resolv_N"/>
</dbReference>
<dbReference type="GO" id="GO:0015074">
    <property type="term" value="P:DNA integration"/>
    <property type="evidence" value="ECO:0007669"/>
    <property type="project" value="UniProtKB-KW"/>
</dbReference>
<gene>
    <name evidence="8" type="ORF">R0G89_09185</name>
</gene>
<organism evidence="8 9">
    <name type="scientific">Pediococcus acidilactici</name>
    <dbReference type="NCBI Taxonomy" id="1254"/>
    <lineage>
        <taxon>Bacteria</taxon>
        <taxon>Bacillati</taxon>
        <taxon>Bacillota</taxon>
        <taxon>Bacilli</taxon>
        <taxon>Lactobacillales</taxon>
        <taxon>Lactobacillaceae</taxon>
        <taxon>Pediococcus</taxon>
        <taxon>Pediococcus acidilactici group</taxon>
    </lineage>
</organism>
<dbReference type="InterPro" id="IPR050639">
    <property type="entry name" value="SSR_resolvase"/>
</dbReference>
<dbReference type="AlphaFoldDB" id="A0AAW8YJG5"/>
<evidence type="ECO:0000313" key="9">
    <source>
        <dbReference type="Proteomes" id="UP001280897"/>
    </source>
</evidence>
<evidence type="ECO:0000256" key="2">
    <source>
        <dbReference type="ARBA" id="ARBA00022908"/>
    </source>
</evidence>
<reference evidence="8" key="2">
    <citation type="submission" date="2023-10" db="EMBL/GenBank/DDBJ databases">
        <authorList>
            <person name="Khurajog B."/>
        </authorList>
    </citation>
    <scope>NUCLEOTIDE SEQUENCE</scope>
    <source>
        <strain evidence="8">BF9</strain>
    </source>
</reference>
<dbReference type="GO" id="GO:0000150">
    <property type="term" value="F:DNA strand exchange activity"/>
    <property type="evidence" value="ECO:0007669"/>
    <property type="project" value="InterPro"/>
</dbReference>
<evidence type="ECO:0000256" key="4">
    <source>
        <dbReference type="ARBA" id="ARBA00023172"/>
    </source>
</evidence>
<protein>
    <submittedName>
        <fullName evidence="8">Recombinase family protein</fullName>
    </submittedName>
</protein>
<comment type="similarity">
    <text evidence="1">Belongs to the site-specific recombinase resolvase family.</text>
</comment>
<dbReference type="PANTHER" id="PTHR30461">
    <property type="entry name" value="DNA-INVERTASE FROM LAMBDOID PROPHAGE"/>
    <property type="match status" value="1"/>
</dbReference>
<dbReference type="KEGG" id="paci:A4V11_00510"/>
<evidence type="ECO:0000313" key="8">
    <source>
        <dbReference type="EMBL" id="MDV2621903.1"/>
    </source>
</evidence>
<comment type="caution">
    <text evidence="8">The sequence shown here is derived from an EMBL/GenBank/DDBJ whole genome shotgun (WGS) entry which is preliminary data.</text>
</comment>
<proteinExistence type="inferred from homology"/>
<dbReference type="CDD" id="cd03768">
    <property type="entry name" value="SR_ResInv"/>
    <property type="match status" value="1"/>
</dbReference>
<dbReference type="SUPFAM" id="SSF53041">
    <property type="entry name" value="Resolvase-like"/>
    <property type="match status" value="1"/>
</dbReference>
<name>A0AAW8YJG5_PEDAC</name>
<keyword evidence="3" id="KW-0238">DNA-binding</keyword>
<dbReference type="PROSITE" id="PS00397">
    <property type="entry name" value="RECOMBINASES_1"/>
    <property type="match status" value="1"/>
</dbReference>
<accession>A0AAW8YJG5</accession>
<dbReference type="EMBL" id="JAWJAV010000006">
    <property type="protein sequence ID" value="MDV2621903.1"/>
    <property type="molecule type" value="Genomic_DNA"/>
</dbReference>
<dbReference type="Pfam" id="PF00239">
    <property type="entry name" value="Resolvase"/>
    <property type="match status" value="1"/>
</dbReference>
<evidence type="ECO:0000256" key="1">
    <source>
        <dbReference type="ARBA" id="ARBA00009913"/>
    </source>
</evidence>
<dbReference type="InterPro" id="IPR006118">
    <property type="entry name" value="Recombinase_CS"/>
</dbReference>
<sequence length="198" mass="23337">MKYGYARVSSKDQNLARQLARLKEVGVNRIYKEKISGAINERPELAKVLDVLKPGDELYVLEMERLGRNNKFLTHIFMEVYLREAKLIILDLPTFDDIDDENMRNFLQNIFIETKKFQAESERQRIRIRQRQGIELAKKRGVYKGRPVLYGPDVKNPNRRKIYFDIRDNLEAGKSIMAIKRKLGVSRTLIYRIKSEMS</sequence>
<keyword evidence="4" id="KW-0233">DNA recombination</keyword>
<dbReference type="SMART" id="SM00857">
    <property type="entry name" value="Resolvase"/>
    <property type="match status" value="1"/>
</dbReference>
<dbReference type="GO" id="GO:0003677">
    <property type="term" value="F:DNA binding"/>
    <property type="evidence" value="ECO:0007669"/>
    <property type="project" value="UniProtKB-KW"/>
</dbReference>
<keyword evidence="2" id="KW-0229">DNA integration</keyword>
<feature type="active site" description="O-(5'-phospho-DNA)-serine intermediate" evidence="5 6">
    <location>
        <position position="9"/>
    </location>
</feature>
<dbReference type="InterPro" id="IPR036162">
    <property type="entry name" value="Resolvase-like_N_sf"/>
</dbReference>
<reference evidence="8" key="1">
    <citation type="journal article" date="2023" name="PeerJ">
        <title>Selection and evaluation of lactic acid bacteria from chicken feces in Thailand as potential probiotics.</title>
        <authorList>
            <person name="Khurajog B."/>
            <person name="Disastra Y."/>
            <person name="Lawwyne L.D."/>
            <person name="Sirichokchatchawan W."/>
            <person name="Niyomtham W."/>
            <person name="Yindee J."/>
            <person name="Hampson D.J."/>
            <person name="Prapasarakul N."/>
        </authorList>
    </citation>
    <scope>NUCLEOTIDE SEQUENCE</scope>
    <source>
        <strain evidence="8">BF9</strain>
    </source>
</reference>
<evidence type="ECO:0000256" key="6">
    <source>
        <dbReference type="PROSITE-ProRule" id="PRU10137"/>
    </source>
</evidence>
<dbReference type="Proteomes" id="UP001280897">
    <property type="component" value="Unassembled WGS sequence"/>
</dbReference>
<evidence type="ECO:0000256" key="5">
    <source>
        <dbReference type="PIRSR" id="PIRSR606118-50"/>
    </source>
</evidence>
<dbReference type="GeneID" id="57365610"/>
<dbReference type="RefSeq" id="WP_024862460.1">
    <property type="nucleotide sequence ID" value="NZ_CAKMBA010000001.1"/>
</dbReference>
<dbReference type="Gene3D" id="1.10.10.60">
    <property type="entry name" value="Homeodomain-like"/>
    <property type="match status" value="1"/>
</dbReference>
<dbReference type="PANTHER" id="PTHR30461:SF26">
    <property type="entry name" value="RESOLVASE HOMOLOG YNEB"/>
    <property type="match status" value="1"/>
</dbReference>
<feature type="domain" description="Resolvase/invertase-type recombinase catalytic" evidence="7">
    <location>
        <begin position="1"/>
        <end position="141"/>
    </location>
</feature>
<evidence type="ECO:0000259" key="7">
    <source>
        <dbReference type="PROSITE" id="PS51736"/>
    </source>
</evidence>
<dbReference type="Gene3D" id="3.40.50.1390">
    <property type="entry name" value="Resolvase, N-terminal catalytic domain"/>
    <property type="match status" value="1"/>
</dbReference>